<dbReference type="InterPro" id="IPR012349">
    <property type="entry name" value="Split_barrel_FMN-bd"/>
</dbReference>
<sequence length="157" mass="17471">MDPQFFRRTMGRFATGVTVITVAHGDTVHGMTANAFMSVSLDPPLIVVSVDRRARMHERLEQATHFAVNVLAADQIPLSQHFAGRVDPTLAIRFVRKGPWAFLLGVLAEIGCAVYARYDGGDHTLFLGRVEHLASYEGDPLLFYQGRYRTLTDPVQV</sequence>
<name>A0A132N5C5_HYDSH</name>
<dbReference type="InterPro" id="IPR002563">
    <property type="entry name" value="Flavin_Rdtase-like_dom"/>
</dbReference>
<protein>
    <recommendedName>
        <fullName evidence="2">Flavin reductase like domain-containing protein</fullName>
    </recommendedName>
</protein>
<dbReference type="SMART" id="SM00903">
    <property type="entry name" value="Flavin_Reduct"/>
    <property type="match status" value="1"/>
</dbReference>
<reference evidence="3 4" key="1">
    <citation type="submission" date="2015-09" db="EMBL/GenBank/DDBJ databases">
        <title>Draft genome sequence of Hydrogenibacillus schlegelii DSM 2000.</title>
        <authorList>
            <person name="Hemp J."/>
        </authorList>
    </citation>
    <scope>NUCLEOTIDE SEQUENCE [LARGE SCALE GENOMIC DNA]</scope>
    <source>
        <strain evidence="3 4">MA 48</strain>
    </source>
</reference>
<keyword evidence="4" id="KW-1185">Reference proteome</keyword>
<dbReference type="EMBL" id="JXBB01000066">
    <property type="protein sequence ID" value="OAR03196.1"/>
    <property type="molecule type" value="Genomic_DNA"/>
</dbReference>
<comment type="caution">
    <text evidence="3">The sequence shown here is derived from an EMBL/GenBank/DDBJ whole genome shotgun (WGS) entry which is preliminary data.</text>
</comment>
<dbReference type="GO" id="GO:0006208">
    <property type="term" value="P:pyrimidine nucleobase catabolic process"/>
    <property type="evidence" value="ECO:0007669"/>
    <property type="project" value="TreeGrafter"/>
</dbReference>
<dbReference type="Gene3D" id="2.30.110.10">
    <property type="entry name" value="Electron Transport, Fmn-binding Protein, Chain A"/>
    <property type="match status" value="1"/>
</dbReference>
<dbReference type="PANTHER" id="PTHR30466:SF1">
    <property type="entry name" value="FMN REDUCTASE (NADH) RUTF"/>
    <property type="match status" value="1"/>
</dbReference>
<dbReference type="STRING" id="1484.SA87_04690"/>
<proteinExistence type="predicted"/>
<evidence type="ECO:0000313" key="3">
    <source>
        <dbReference type="EMBL" id="OAR03196.1"/>
    </source>
</evidence>
<organism evidence="3 4">
    <name type="scientific">Hydrogenibacillus schlegelii</name>
    <name type="common">Bacillus schlegelii</name>
    <dbReference type="NCBI Taxonomy" id="1484"/>
    <lineage>
        <taxon>Bacteria</taxon>
        <taxon>Bacillati</taxon>
        <taxon>Bacillota</taxon>
        <taxon>Bacilli</taxon>
        <taxon>Bacillales</taxon>
        <taxon>Bacillales Family X. Incertae Sedis</taxon>
        <taxon>Hydrogenibacillus</taxon>
    </lineage>
</organism>
<dbReference type="SUPFAM" id="SSF50475">
    <property type="entry name" value="FMN-binding split barrel"/>
    <property type="match status" value="1"/>
</dbReference>
<dbReference type="PANTHER" id="PTHR30466">
    <property type="entry name" value="FLAVIN REDUCTASE"/>
    <property type="match status" value="1"/>
</dbReference>
<gene>
    <name evidence="3" type="ORF">SA87_04690</name>
</gene>
<feature type="domain" description="Flavin reductase like" evidence="2">
    <location>
        <begin position="10"/>
        <end position="150"/>
    </location>
</feature>
<dbReference type="Pfam" id="PF01613">
    <property type="entry name" value="Flavin_Reduct"/>
    <property type="match status" value="1"/>
</dbReference>
<dbReference type="GO" id="GO:0042602">
    <property type="term" value="F:riboflavin reductase (NADPH) activity"/>
    <property type="evidence" value="ECO:0007669"/>
    <property type="project" value="TreeGrafter"/>
</dbReference>
<accession>A0A132N5C5</accession>
<evidence type="ECO:0000313" key="4">
    <source>
        <dbReference type="Proteomes" id="UP000243024"/>
    </source>
</evidence>
<dbReference type="AlphaFoldDB" id="A0A132N5C5"/>
<dbReference type="GO" id="GO:0010181">
    <property type="term" value="F:FMN binding"/>
    <property type="evidence" value="ECO:0007669"/>
    <property type="project" value="InterPro"/>
</dbReference>
<evidence type="ECO:0000256" key="1">
    <source>
        <dbReference type="ARBA" id="ARBA00023002"/>
    </source>
</evidence>
<dbReference type="Proteomes" id="UP000243024">
    <property type="component" value="Unassembled WGS sequence"/>
</dbReference>
<dbReference type="InterPro" id="IPR050268">
    <property type="entry name" value="NADH-dep_flavin_reductase"/>
</dbReference>
<evidence type="ECO:0000259" key="2">
    <source>
        <dbReference type="SMART" id="SM00903"/>
    </source>
</evidence>
<keyword evidence="1" id="KW-0560">Oxidoreductase</keyword>
<dbReference type="RefSeq" id="WP_066203696.1">
    <property type="nucleotide sequence ID" value="NZ_CBCSAS010000010.1"/>
</dbReference>
<dbReference type="OrthoDB" id="9792858at2"/>